<dbReference type="Pfam" id="PF01725">
    <property type="entry name" value="Ham1p_like"/>
    <property type="match status" value="1"/>
</dbReference>
<sequence>MKNEIYYVTGNAGKFEEVSEFFQKKCPELTIKQYALDIDEIQSLDQKAVVRDKVKKAYAALNKPLLLDDGGIFFEAYHQFPGTLSKFVFQGLGFKGLFKLVEEDNRAAFILQLAYTDGKQIQLFEGSCKGTVVIPEDLSSHPQLPFTAIFKPNGSDKTLAELRYTPDFFHYSFRQQALKKFVEWYIVKDTV</sequence>
<dbReference type="SUPFAM" id="SSF52972">
    <property type="entry name" value="ITPase-like"/>
    <property type="match status" value="1"/>
</dbReference>
<organism evidence="4 5">
    <name type="scientific">Candidatus Rickettsiella viridis</name>
    <dbReference type="NCBI Taxonomy" id="676208"/>
    <lineage>
        <taxon>Bacteria</taxon>
        <taxon>Pseudomonadati</taxon>
        <taxon>Pseudomonadota</taxon>
        <taxon>Gammaproteobacteria</taxon>
        <taxon>Legionellales</taxon>
        <taxon>Coxiellaceae</taxon>
        <taxon>Rickettsiella</taxon>
    </lineage>
</organism>
<dbReference type="GO" id="GO:0009143">
    <property type="term" value="P:nucleoside triphosphate catabolic process"/>
    <property type="evidence" value="ECO:0007669"/>
    <property type="project" value="InterPro"/>
</dbReference>
<evidence type="ECO:0000313" key="4">
    <source>
        <dbReference type="EMBL" id="BBB14915.1"/>
    </source>
</evidence>
<keyword evidence="3" id="KW-0546">Nucleotide metabolism</keyword>
<keyword evidence="5" id="KW-1185">Reference proteome</keyword>
<dbReference type="GO" id="GO:0009117">
    <property type="term" value="P:nucleotide metabolic process"/>
    <property type="evidence" value="ECO:0007669"/>
    <property type="project" value="UniProtKB-KW"/>
</dbReference>
<evidence type="ECO:0000256" key="2">
    <source>
        <dbReference type="ARBA" id="ARBA00022801"/>
    </source>
</evidence>
<evidence type="ECO:0000256" key="1">
    <source>
        <dbReference type="ARBA" id="ARBA00008023"/>
    </source>
</evidence>
<protein>
    <submittedName>
        <fullName evidence="4">Ham1 family</fullName>
    </submittedName>
</protein>
<accession>A0A2Z5UV28</accession>
<gene>
    <name evidence="4" type="ORF">RVIR1_04010</name>
</gene>
<evidence type="ECO:0000256" key="3">
    <source>
        <dbReference type="ARBA" id="ARBA00023080"/>
    </source>
</evidence>
<keyword evidence="2" id="KW-0378">Hydrolase</keyword>
<proteinExistence type="inferred from homology"/>
<dbReference type="GO" id="GO:0005737">
    <property type="term" value="C:cytoplasm"/>
    <property type="evidence" value="ECO:0007669"/>
    <property type="project" value="TreeGrafter"/>
</dbReference>
<dbReference type="AlphaFoldDB" id="A0A2Z5UV28"/>
<name>A0A2Z5UV28_9COXI</name>
<dbReference type="PANTHER" id="PTHR11067:SF9">
    <property type="entry name" value="INOSINE TRIPHOSPHATE PYROPHOSPHATASE"/>
    <property type="match status" value="1"/>
</dbReference>
<dbReference type="EMBL" id="AP018005">
    <property type="protein sequence ID" value="BBB14915.1"/>
    <property type="molecule type" value="Genomic_DNA"/>
</dbReference>
<dbReference type="InterPro" id="IPR002637">
    <property type="entry name" value="RdgB/HAM1"/>
</dbReference>
<dbReference type="InterPro" id="IPR029001">
    <property type="entry name" value="ITPase-like_fam"/>
</dbReference>
<evidence type="ECO:0000313" key="5">
    <source>
        <dbReference type="Proteomes" id="UP000282483"/>
    </source>
</evidence>
<dbReference type="GO" id="GO:0047429">
    <property type="term" value="F:nucleoside triphosphate diphosphatase activity"/>
    <property type="evidence" value="ECO:0007669"/>
    <property type="project" value="InterPro"/>
</dbReference>
<dbReference type="PANTHER" id="PTHR11067">
    <property type="entry name" value="INOSINE TRIPHOSPHATE PYROPHOSPHATASE/HAM1 PROTEIN"/>
    <property type="match status" value="1"/>
</dbReference>
<dbReference type="Gene3D" id="3.90.950.10">
    <property type="match status" value="1"/>
</dbReference>
<dbReference type="Proteomes" id="UP000282483">
    <property type="component" value="Chromosome"/>
</dbReference>
<dbReference type="KEGG" id="rvi:RVIR1_04010"/>
<dbReference type="RefSeq" id="WP_126322425.1">
    <property type="nucleotide sequence ID" value="NZ_AP018005.1"/>
</dbReference>
<comment type="similarity">
    <text evidence="1">Belongs to the HAM1 NTPase family.</text>
</comment>
<reference evidence="4 5" key="1">
    <citation type="submission" date="2017-03" db="EMBL/GenBank/DDBJ databases">
        <title>The genome sequence of Candidatus Rickettsiella viridis.</title>
        <authorList>
            <person name="Nikoh N."/>
            <person name="Tsuchida T."/>
            <person name="Yamaguchi K."/>
            <person name="Maeda T."/>
            <person name="Shigenobu S."/>
            <person name="Fukatsu T."/>
        </authorList>
    </citation>
    <scope>NUCLEOTIDE SEQUENCE [LARGE SCALE GENOMIC DNA]</scope>
    <source>
        <strain evidence="4 5">Ap-RA04</strain>
    </source>
</reference>
<dbReference type="OrthoDB" id="9795331at2"/>